<keyword evidence="18" id="KW-1185">Reference proteome</keyword>
<comment type="catalytic activity">
    <reaction evidence="1 12">
        <text>a long-chain primary fatty alcohol + O2 = a long-chain fatty aldehyde + H2O2</text>
        <dbReference type="Rhea" id="RHEA:22756"/>
        <dbReference type="ChEBI" id="CHEBI:15379"/>
        <dbReference type="ChEBI" id="CHEBI:16240"/>
        <dbReference type="ChEBI" id="CHEBI:17176"/>
        <dbReference type="ChEBI" id="CHEBI:77396"/>
        <dbReference type="EC" id="1.1.3.20"/>
    </reaction>
</comment>
<comment type="caution">
    <text evidence="17">The sequence shown here is derived from an EMBL/GenBank/DDBJ whole genome shotgun (WGS) entry which is preliminary data.</text>
</comment>
<dbReference type="EMBL" id="MPGH01000037">
    <property type="protein sequence ID" value="OLN95349.1"/>
    <property type="molecule type" value="Genomic_DNA"/>
</dbReference>
<evidence type="ECO:0000256" key="12">
    <source>
        <dbReference type="PIRNR" id="PIRNR028937"/>
    </source>
</evidence>
<feature type="domain" description="Glucose-methanol-choline oxidoreductase C-terminal" evidence="16">
    <location>
        <begin position="588"/>
        <end position="738"/>
    </location>
</feature>
<keyword evidence="6" id="KW-0285">Flavoprotein</keyword>
<keyword evidence="11" id="KW-0472">Membrane</keyword>
<dbReference type="GO" id="GO:0046577">
    <property type="term" value="F:long-chain-alcohol oxidase activity"/>
    <property type="evidence" value="ECO:0007669"/>
    <property type="project" value="UniProtKB-EC"/>
</dbReference>
<dbReference type="AlphaFoldDB" id="A0A1Q8S1L9"/>
<feature type="domain" description="FAD-dependent oxidoreductase 2 FAD-binding" evidence="15">
    <location>
        <begin position="222"/>
        <end position="254"/>
    </location>
</feature>
<evidence type="ECO:0000256" key="4">
    <source>
        <dbReference type="ARBA" id="ARBA00010790"/>
    </source>
</evidence>
<evidence type="ECO:0000313" key="17">
    <source>
        <dbReference type="EMBL" id="OLN95349.1"/>
    </source>
</evidence>
<organism evidence="17 18">
    <name type="scientific">Colletotrichum chlorophyti</name>
    <dbReference type="NCBI Taxonomy" id="708187"/>
    <lineage>
        <taxon>Eukaryota</taxon>
        <taxon>Fungi</taxon>
        <taxon>Dikarya</taxon>
        <taxon>Ascomycota</taxon>
        <taxon>Pezizomycotina</taxon>
        <taxon>Sordariomycetes</taxon>
        <taxon>Hypocreomycetidae</taxon>
        <taxon>Glomerellales</taxon>
        <taxon>Glomerellaceae</taxon>
        <taxon>Colletotrichum</taxon>
    </lineage>
</organism>
<dbReference type="InterPro" id="IPR012400">
    <property type="entry name" value="Long_Oxdase"/>
</dbReference>
<protein>
    <recommendedName>
        <fullName evidence="5 12">Long-chain-alcohol oxidase</fullName>
        <ecNumber evidence="5 12">1.1.3.20</ecNumber>
    </recommendedName>
</protein>
<dbReference type="InterPro" id="IPR003953">
    <property type="entry name" value="FAD-dep_OxRdtase_2_FAD-bd"/>
</dbReference>
<dbReference type="InterPro" id="IPR036188">
    <property type="entry name" value="FAD/NAD-bd_sf"/>
</dbReference>
<reference evidence="17 18" key="1">
    <citation type="submission" date="2016-11" db="EMBL/GenBank/DDBJ databases">
        <title>Draft Genome Assembly of Colletotrichum chlorophyti a pathogen of herbaceous plants.</title>
        <authorList>
            <person name="Gan P."/>
            <person name="Narusaka M."/>
            <person name="Tsushima A."/>
            <person name="Narusaka Y."/>
            <person name="Takano Y."/>
            <person name="Shirasu K."/>
        </authorList>
    </citation>
    <scope>NUCLEOTIDE SEQUENCE [LARGE SCALE GENOMIC DNA]</scope>
    <source>
        <strain evidence="17 18">NTL11</strain>
    </source>
</reference>
<dbReference type="OrthoDB" id="269227at2759"/>
<dbReference type="InterPro" id="IPR000172">
    <property type="entry name" value="GMC_OxRdtase_N"/>
</dbReference>
<evidence type="ECO:0000256" key="10">
    <source>
        <dbReference type="ARBA" id="ARBA00023002"/>
    </source>
</evidence>
<evidence type="ECO:0000256" key="9">
    <source>
        <dbReference type="ARBA" id="ARBA00022989"/>
    </source>
</evidence>
<gene>
    <name evidence="17" type="ORF">CCHL11_04728</name>
</gene>
<evidence type="ECO:0000256" key="6">
    <source>
        <dbReference type="ARBA" id="ARBA00022630"/>
    </source>
</evidence>
<evidence type="ECO:0000313" key="18">
    <source>
        <dbReference type="Proteomes" id="UP000186583"/>
    </source>
</evidence>
<sequence>MSSAETRAMTNTPCLPQLQPTSYWTDAQWDIFWSLLEAVLPAIHDESSFSDDNHQLKISNEELATAYQSMKAIVADAPSEEQFRAFLAHSATNAPAFRDNIRRTVTMLHQSTRTAIGGLFAFLGTRAGSLLLTNYWKPPHQQPLHIRQAILMSWHASRLPSLRSLARVISSMALKSFYQSSDVFRELSGWNDLPGDHQPGHSYDFTFRQFEAAPHPDVMETDVVIIGSGCGGAVCAQVLAEAGYRVAVVEKSYHFPPSQLPMSQELACHYLFENGGFIGTDDGSTNVLAGSCWGGGGSVNWSVSLQTQGYVRKEWADENGLPFFTSTSFQDSLDRVCEYMGVDSKHVVHNKRASYLLDGSHKLGWHAGPAPQNTGGEVHNCGRCHLGCRSNKKKGPAASWLPAAAKAGGVFVEGLDVERVLFDEMGDRRRAIGVRGKWISRDADGGVSGPVDERITRDIIIKAKRVIVAAGALFSPLILMRSGLTNRHIGQNLRLHPTTIVIGVWKEDLRPWEGDIISAVNYSFENLDSRGHGVKLEPTCMVPYAILSNIPWRGGLESQLDALNYRNSGGYIILTRDRDSGRVYPDPVTGLPHVDYHISDFDRNHTLEGVLAMAKICYIEGAQKIHVCISGVEPFIRDGTPMSSSTGQDGGNESDVDVGINDPRFVAWLDHVRQVGNKDARFVSAHQMSSCRMGVNEHESVVDHKGRVFGTEGLYVADASVLPSASGVNPMVTTMAIADWISHGIARDLKISEK</sequence>
<feature type="domain" description="Glucose-methanol-choline oxidoreductase N-terminal" evidence="14">
    <location>
        <begin position="269"/>
        <end position="497"/>
    </location>
</feature>
<evidence type="ECO:0000256" key="7">
    <source>
        <dbReference type="ARBA" id="ARBA00022692"/>
    </source>
</evidence>
<keyword evidence="10 12" id="KW-0560">Oxidoreductase</keyword>
<evidence type="ECO:0000256" key="1">
    <source>
        <dbReference type="ARBA" id="ARBA00000920"/>
    </source>
</evidence>
<keyword evidence="7" id="KW-0812">Transmembrane</keyword>
<dbReference type="PANTHER" id="PTHR46056:SF12">
    <property type="entry name" value="LONG-CHAIN-ALCOHOL OXIDASE"/>
    <property type="match status" value="1"/>
</dbReference>
<evidence type="ECO:0000259" key="15">
    <source>
        <dbReference type="Pfam" id="PF00890"/>
    </source>
</evidence>
<feature type="active site" description="Proton acceptor" evidence="13">
    <location>
        <position position="686"/>
    </location>
</feature>
<dbReference type="GO" id="GO:0050660">
    <property type="term" value="F:flavin adenine dinucleotide binding"/>
    <property type="evidence" value="ECO:0007669"/>
    <property type="project" value="InterPro"/>
</dbReference>
<dbReference type="SUPFAM" id="SSF51905">
    <property type="entry name" value="FAD/NAD(P)-binding domain"/>
    <property type="match status" value="1"/>
</dbReference>
<evidence type="ECO:0000256" key="13">
    <source>
        <dbReference type="PIRSR" id="PIRSR028937-1"/>
    </source>
</evidence>
<evidence type="ECO:0000259" key="16">
    <source>
        <dbReference type="Pfam" id="PF05199"/>
    </source>
</evidence>
<evidence type="ECO:0000256" key="11">
    <source>
        <dbReference type="ARBA" id="ARBA00023136"/>
    </source>
</evidence>
<evidence type="ECO:0000256" key="8">
    <source>
        <dbReference type="ARBA" id="ARBA00022827"/>
    </source>
</evidence>
<dbReference type="PANTHER" id="PTHR46056">
    <property type="entry name" value="LONG-CHAIN-ALCOHOL OXIDASE"/>
    <property type="match status" value="1"/>
</dbReference>
<dbReference type="Gene3D" id="3.50.50.60">
    <property type="entry name" value="FAD/NAD(P)-binding domain"/>
    <property type="match status" value="2"/>
</dbReference>
<keyword evidence="8" id="KW-0274">FAD</keyword>
<accession>A0A1Q8S1L9</accession>
<dbReference type="EC" id="1.1.3.20" evidence="5 12"/>
<dbReference type="InterPro" id="IPR007867">
    <property type="entry name" value="GMC_OxRtase_C"/>
</dbReference>
<evidence type="ECO:0000256" key="2">
    <source>
        <dbReference type="ARBA" id="ARBA00003842"/>
    </source>
</evidence>
<comment type="subcellular location">
    <subcellularLocation>
        <location evidence="3">Membrane</location>
    </subcellularLocation>
</comment>
<comment type="function">
    <text evidence="2">Long-chain fatty alcohol oxidase involved in the omega-oxidation pathway of lipid degradation.</text>
</comment>
<keyword evidence="9" id="KW-1133">Transmembrane helix</keyword>
<proteinExistence type="inferred from homology"/>
<evidence type="ECO:0000256" key="5">
    <source>
        <dbReference type="ARBA" id="ARBA00013125"/>
    </source>
</evidence>
<evidence type="ECO:0000256" key="3">
    <source>
        <dbReference type="ARBA" id="ARBA00004370"/>
    </source>
</evidence>
<dbReference type="Proteomes" id="UP000186583">
    <property type="component" value="Unassembled WGS sequence"/>
</dbReference>
<dbReference type="Pfam" id="PF05199">
    <property type="entry name" value="GMC_oxred_C"/>
    <property type="match status" value="1"/>
</dbReference>
<comment type="similarity">
    <text evidence="4 12">Belongs to the GMC oxidoreductase family.</text>
</comment>
<evidence type="ECO:0000259" key="14">
    <source>
        <dbReference type="Pfam" id="PF00732"/>
    </source>
</evidence>
<name>A0A1Q8S1L9_9PEZI</name>
<dbReference type="Pfam" id="PF00732">
    <property type="entry name" value="GMC_oxred_N"/>
    <property type="match status" value="1"/>
</dbReference>
<dbReference type="GO" id="GO:0016020">
    <property type="term" value="C:membrane"/>
    <property type="evidence" value="ECO:0007669"/>
    <property type="project" value="UniProtKB-SubCell"/>
</dbReference>
<dbReference type="Pfam" id="PF00890">
    <property type="entry name" value="FAD_binding_2"/>
    <property type="match status" value="1"/>
</dbReference>
<dbReference type="STRING" id="708187.A0A1Q8S1L9"/>
<dbReference type="PIRSF" id="PIRSF028937">
    <property type="entry name" value="Lg_Ch_AO"/>
    <property type="match status" value="1"/>
</dbReference>